<gene>
    <name evidence="14" type="ORF">EDB92DRAFT_1872121</name>
</gene>
<evidence type="ECO:0000256" key="8">
    <source>
        <dbReference type="ARBA" id="ARBA00023139"/>
    </source>
</evidence>
<evidence type="ECO:0000256" key="3">
    <source>
        <dbReference type="ARBA" id="ARBA00022692"/>
    </source>
</evidence>
<evidence type="ECO:0000313" key="14">
    <source>
        <dbReference type="EMBL" id="KAH8988351.1"/>
    </source>
</evidence>
<comment type="domain">
    <text evidence="12">The DHHC domain is required for palmitoyltransferase activity.</text>
</comment>
<keyword evidence="12" id="KW-0808">Transferase</keyword>
<keyword evidence="7 12" id="KW-0472">Membrane</keyword>
<dbReference type="PROSITE" id="PS50297">
    <property type="entry name" value="ANK_REP_REGION"/>
    <property type="match status" value="2"/>
</dbReference>
<evidence type="ECO:0000256" key="6">
    <source>
        <dbReference type="ARBA" id="ARBA00023043"/>
    </source>
</evidence>
<accession>A0AAD4Q6J8</accession>
<dbReference type="Proteomes" id="UP001201163">
    <property type="component" value="Unassembled WGS sequence"/>
</dbReference>
<evidence type="ECO:0000256" key="10">
    <source>
        <dbReference type="ARBA" id="ARBA00048048"/>
    </source>
</evidence>
<protein>
    <recommendedName>
        <fullName evidence="12">Palmitoyltransferase</fullName>
        <ecNumber evidence="12">2.3.1.225</ecNumber>
    </recommendedName>
</protein>
<dbReference type="EC" id="2.3.1.225" evidence="12"/>
<feature type="domain" description="Palmitoyltransferase DHHC" evidence="13">
    <location>
        <begin position="383"/>
        <end position="468"/>
    </location>
</feature>
<dbReference type="SUPFAM" id="SSF48403">
    <property type="entry name" value="Ankyrin repeat"/>
    <property type="match status" value="1"/>
</dbReference>
<dbReference type="PANTHER" id="PTHR24161">
    <property type="entry name" value="ANK_REP_REGION DOMAIN-CONTAINING PROTEIN-RELATED"/>
    <property type="match status" value="1"/>
</dbReference>
<dbReference type="Pfam" id="PF12796">
    <property type="entry name" value="Ank_2"/>
    <property type="match status" value="2"/>
</dbReference>
<keyword evidence="5 12" id="KW-1133">Transmembrane helix</keyword>
<sequence length="529" mass="58653">MDAMEERVKVDDRVASVILHASAADNTMTSDTESGGTFQEGSSAPELNIFTAARLGKTECIQALIQSGRARLTDRDEDDITALHWAAISGQAETCEYLIDHGAELNAVTRTLLASPLQWAALQGLPDIVHLLIRHGADPRLLDAQGYSSLHAAVHSSSYWCLLLLLCQPEVSPDERDRKGRTALHWAARQRDEVSTRLVAAGAQLRTRDGEQRTARDWDEALAEMGLSNDGMKVCRPLSEPHVKVIVFSVPSLSLCIAFAITSVFPWYMSVVLAPAALVAMHLVVLLEFLQRGTVSDSIYSSPYFLGIIFGSGLWIAYGWATRLRYGAHHNPYLHALFGLLFGLCVVALVFTTICDPGTIDILTKDELKPIIEDLIQRKQLTTKAFCVRCLAARPPHTRHCSRCNKCVTRNECMDLHASWMLNCIGTKTHAYFIVFITTFTACVLIFDYLVWIYLVASDEVPPPRSSCVLPHKVCRFVSGDMFLSSVAAWSSLQMIWSGVVAVNYGDAAWRAWRRRVKSFSETAVVFST</sequence>
<dbReference type="Gene3D" id="1.25.40.20">
    <property type="entry name" value="Ankyrin repeat-containing domain"/>
    <property type="match status" value="1"/>
</dbReference>
<keyword evidence="12" id="KW-0012">Acyltransferase</keyword>
<comment type="catalytic activity">
    <reaction evidence="10 12">
        <text>L-cysteinyl-[protein] + hexadecanoyl-CoA = S-hexadecanoyl-L-cysteinyl-[protein] + CoA</text>
        <dbReference type="Rhea" id="RHEA:36683"/>
        <dbReference type="Rhea" id="RHEA-COMP:10131"/>
        <dbReference type="Rhea" id="RHEA-COMP:11032"/>
        <dbReference type="ChEBI" id="CHEBI:29950"/>
        <dbReference type="ChEBI" id="CHEBI:57287"/>
        <dbReference type="ChEBI" id="CHEBI:57379"/>
        <dbReference type="ChEBI" id="CHEBI:74151"/>
        <dbReference type="EC" id="2.3.1.225"/>
    </reaction>
</comment>
<dbReference type="InterPro" id="IPR001594">
    <property type="entry name" value="Palmitoyltrfase_DHHC"/>
</dbReference>
<dbReference type="InterPro" id="IPR036770">
    <property type="entry name" value="Ankyrin_rpt-contain_sf"/>
</dbReference>
<dbReference type="PANTHER" id="PTHR24161:SF125">
    <property type="entry name" value="ADL142CP"/>
    <property type="match status" value="1"/>
</dbReference>
<evidence type="ECO:0000256" key="12">
    <source>
        <dbReference type="RuleBase" id="RU079119"/>
    </source>
</evidence>
<evidence type="ECO:0000259" key="13">
    <source>
        <dbReference type="Pfam" id="PF01529"/>
    </source>
</evidence>
<keyword evidence="8" id="KW-0564">Palmitate</keyword>
<dbReference type="InterPro" id="IPR002110">
    <property type="entry name" value="Ankyrin_rpt"/>
</dbReference>
<keyword evidence="6 11" id="KW-0040">ANK repeat</keyword>
<feature type="transmembrane region" description="Helical" evidence="12">
    <location>
        <begin position="302"/>
        <end position="321"/>
    </location>
</feature>
<dbReference type="PROSITE" id="PS50088">
    <property type="entry name" value="ANK_REPEAT"/>
    <property type="match status" value="2"/>
</dbReference>
<evidence type="ECO:0000256" key="5">
    <source>
        <dbReference type="ARBA" id="ARBA00022989"/>
    </source>
</evidence>
<reference evidence="14" key="1">
    <citation type="submission" date="2022-01" db="EMBL/GenBank/DDBJ databases">
        <title>Comparative genomics reveals a dynamic genome evolution in the ectomycorrhizal milk-cap (Lactarius) mushrooms.</title>
        <authorList>
            <consortium name="DOE Joint Genome Institute"/>
            <person name="Lebreton A."/>
            <person name="Tang N."/>
            <person name="Kuo A."/>
            <person name="LaButti K."/>
            <person name="Drula E."/>
            <person name="Barry K."/>
            <person name="Clum A."/>
            <person name="Lipzen A."/>
            <person name="Mousain D."/>
            <person name="Ng V."/>
            <person name="Wang R."/>
            <person name="Wang X."/>
            <person name="Dai Y."/>
            <person name="Henrissat B."/>
            <person name="Grigoriev I.V."/>
            <person name="Guerin-Laguette A."/>
            <person name="Yu F."/>
            <person name="Martin F.M."/>
        </authorList>
    </citation>
    <scope>NUCLEOTIDE SEQUENCE</scope>
    <source>
        <strain evidence="14">QP</strain>
    </source>
</reference>
<dbReference type="PROSITE" id="PS50216">
    <property type="entry name" value="DHHC"/>
    <property type="match status" value="1"/>
</dbReference>
<evidence type="ECO:0000256" key="1">
    <source>
        <dbReference type="ARBA" id="ARBA00004141"/>
    </source>
</evidence>
<keyword evidence="3 12" id="KW-0812">Transmembrane</keyword>
<keyword evidence="15" id="KW-1185">Reference proteome</keyword>
<keyword evidence="9" id="KW-0449">Lipoprotein</keyword>
<evidence type="ECO:0000256" key="2">
    <source>
        <dbReference type="ARBA" id="ARBA00010104"/>
    </source>
</evidence>
<dbReference type="Pfam" id="PF01529">
    <property type="entry name" value="DHHC"/>
    <property type="match status" value="1"/>
</dbReference>
<proteinExistence type="inferred from homology"/>
<dbReference type="GO" id="GO:0016020">
    <property type="term" value="C:membrane"/>
    <property type="evidence" value="ECO:0007669"/>
    <property type="project" value="UniProtKB-SubCell"/>
</dbReference>
<dbReference type="GO" id="GO:0019706">
    <property type="term" value="F:protein-cysteine S-palmitoyltransferase activity"/>
    <property type="evidence" value="ECO:0007669"/>
    <property type="project" value="UniProtKB-EC"/>
</dbReference>
<evidence type="ECO:0000256" key="4">
    <source>
        <dbReference type="ARBA" id="ARBA00022737"/>
    </source>
</evidence>
<feature type="transmembrane region" description="Helical" evidence="12">
    <location>
        <begin position="431"/>
        <end position="455"/>
    </location>
</feature>
<feature type="transmembrane region" description="Helical" evidence="12">
    <location>
        <begin position="487"/>
        <end position="506"/>
    </location>
</feature>
<feature type="transmembrane region" description="Helical" evidence="12">
    <location>
        <begin position="242"/>
        <end position="261"/>
    </location>
</feature>
<feature type="repeat" description="ANK" evidence="11">
    <location>
        <begin position="115"/>
        <end position="144"/>
    </location>
</feature>
<evidence type="ECO:0000256" key="11">
    <source>
        <dbReference type="PROSITE-ProRule" id="PRU00023"/>
    </source>
</evidence>
<comment type="similarity">
    <text evidence="2">Belongs to the DHHC palmitoyltransferase family. AKR/ZDHHC17 subfamily.</text>
</comment>
<feature type="repeat" description="ANK" evidence="11">
    <location>
        <begin position="78"/>
        <end position="110"/>
    </location>
</feature>
<organism evidence="14 15">
    <name type="scientific">Lactarius akahatsu</name>
    <dbReference type="NCBI Taxonomy" id="416441"/>
    <lineage>
        <taxon>Eukaryota</taxon>
        <taxon>Fungi</taxon>
        <taxon>Dikarya</taxon>
        <taxon>Basidiomycota</taxon>
        <taxon>Agaricomycotina</taxon>
        <taxon>Agaricomycetes</taxon>
        <taxon>Russulales</taxon>
        <taxon>Russulaceae</taxon>
        <taxon>Lactarius</taxon>
    </lineage>
</organism>
<dbReference type="SMART" id="SM00248">
    <property type="entry name" value="ANK"/>
    <property type="match status" value="4"/>
</dbReference>
<keyword evidence="4" id="KW-0677">Repeat</keyword>
<dbReference type="AlphaFoldDB" id="A0AAD4Q6J8"/>
<evidence type="ECO:0000313" key="15">
    <source>
        <dbReference type="Proteomes" id="UP001201163"/>
    </source>
</evidence>
<feature type="transmembrane region" description="Helical" evidence="12">
    <location>
        <begin position="333"/>
        <end position="355"/>
    </location>
</feature>
<feature type="transmembrane region" description="Helical" evidence="12">
    <location>
        <begin position="267"/>
        <end position="290"/>
    </location>
</feature>
<evidence type="ECO:0000256" key="7">
    <source>
        <dbReference type="ARBA" id="ARBA00023136"/>
    </source>
</evidence>
<comment type="caution">
    <text evidence="14">The sequence shown here is derived from an EMBL/GenBank/DDBJ whole genome shotgun (WGS) entry which is preliminary data.</text>
</comment>
<dbReference type="EMBL" id="JAKELL010000042">
    <property type="protein sequence ID" value="KAH8988351.1"/>
    <property type="molecule type" value="Genomic_DNA"/>
</dbReference>
<comment type="subcellular location">
    <subcellularLocation>
        <location evidence="1">Membrane</location>
        <topology evidence="1">Multi-pass membrane protein</topology>
    </subcellularLocation>
</comment>
<name>A0AAD4Q6J8_9AGAM</name>
<evidence type="ECO:0000256" key="9">
    <source>
        <dbReference type="ARBA" id="ARBA00023288"/>
    </source>
</evidence>